<dbReference type="EMBL" id="CP015453">
    <property type="protein sequence ID" value="AWH94953.1"/>
    <property type="molecule type" value="Genomic_DNA"/>
</dbReference>
<sequence>MLPAAMTPRQRLLLCALLRNATTCRGTAAPLFPVTSRLPPYVGTIRTYGSDTISSVPDFRTGIRSAGRPSRSMKRLVFSEKLEK</sequence>
<proteinExistence type="predicted"/>
<dbReference type="AlphaFoldDB" id="A0AAD0JP17"/>
<gene>
    <name evidence="1" type="ORF">A6048_05020</name>
</gene>
<dbReference type="Proteomes" id="UP000244903">
    <property type="component" value="Chromosome"/>
</dbReference>
<organism evidence="1 2">
    <name type="scientific">Dietzia psychralcaliphila</name>
    <dbReference type="NCBI Taxonomy" id="139021"/>
    <lineage>
        <taxon>Bacteria</taxon>
        <taxon>Bacillati</taxon>
        <taxon>Actinomycetota</taxon>
        <taxon>Actinomycetes</taxon>
        <taxon>Mycobacteriales</taxon>
        <taxon>Dietziaceae</taxon>
        <taxon>Dietzia</taxon>
    </lineage>
</organism>
<evidence type="ECO:0000313" key="2">
    <source>
        <dbReference type="Proteomes" id="UP000244903"/>
    </source>
</evidence>
<evidence type="ECO:0000313" key="1">
    <source>
        <dbReference type="EMBL" id="AWH94953.1"/>
    </source>
</evidence>
<dbReference type="KEGG" id="dpc:A6048_05020"/>
<reference evidence="1 2" key="1">
    <citation type="submission" date="2016-04" db="EMBL/GenBank/DDBJ databases">
        <title>Complete genome sequence of the haloalkaliphilic hydrocarbon-degrading bacterium Dietzia psychralcaliphila ILA-1T, isolated from a drain of a fish product-processing plant.</title>
        <authorList>
            <person name="Zhao J."/>
            <person name="Hu B."/>
            <person name="Geng S."/>
            <person name="Nie Y."/>
            <person name="Tang Y."/>
        </authorList>
    </citation>
    <scope>NUCLEOTIDE SEQUENCE [LARGE SCALE GENOMIC DNA]</scope>
    <source>
        <strain evidence="1 2">ILA-1</strain>
    </source>
</reference>
<name>A0AAD0JP17_9ACTN</name>
<protein>
    <submittedName>
        <fullName evidence="1">Uncharacterized protein</fullName>
    </submittedName>
</protein>
<accession>A0AAD0JP17</accession>
<keyword evidence="2" id="KW-1185">Reference proteome</keyword>